<evidence type="ECO:0000256" key="1">
    <source>
        <dbReference type="ARBA" id="ARBA00022448"/>
    </source>
</evidence>
<evidence type="ECO:0000259" key="4">
    <source>
        <dbReference type="PROSITE" id="PS50893"/>
    </source>
</evidence>
<dbReference type="PANTHER" id="PTHR24220">
    <property type="entry name" value="IMPORT ATP-BINDING PROTEIN"/>
    <property type="match status" value="1"/>
</dbReference>
<dbReference type="PANTHER" id="PTHR24220:SF86">
    <property type="entry name" value="ABC TRANSPORTER ABCH.1"/>
    <property type="match status" value="1"/>
</dbReference>
<dbReference type="InterPro" id="IPR017871">
    <property type="entry name" value="ABC_transporter-like_CS"/>
</dbReference>
<dbReference type="Proteomes" id="UP001058860">
    <property type="component" value="Chromosome"/>
</dbReference>
<keyword evidence="6" id="KW-1185">Reference proteome</keyword>
<evidence type="ECO:0000313" key="5">
    <source>
        <dbReference type="EMBL" id="UUY03353.1"/>
    </source>
</evidence>
<feature type="domain" description="ABC transporter" evidence="4">
    <location>
        <begin position="9"/>
        <end position="236"/>
    </location>
</feature>
<dbReference type="CDD" id="cd03255">
    <property type="entry name" value="ABC_MJ0796_LolCDE_FtsE"/>
    <property type="match status" value="1"/>
</dbReference>
<dbReference type="InterPro" id="IPR027417">
    <property type="entry name" value="P-loop_NTPase"/>
</dbReference>
<dbReference type="PROSITE" id="PS00211">
    <property type="entry name" value="ABC_TRANSPORTER_1"/>
    <property type="match status" value="1"/>
</dbReference>
<protein>
    <submittedName>
        <fullName evidence="5">ABC transporter ATP-binding protein</fullName>
    </submittedName>
</protein>
<dbReference type="GO" id="GO:0005524">
    <property type="term" value="F:ATP binding"/>
    <property type="evidence" value="ECO:0007669"/>
    <property type="project" value="UniProtKB-KW"/>
</dbReference>
<dbReference type="Gene3D" id="3.40.50.300">
    <property type="entry name" value="P-loop containing nucleotide triphosphate hydrolases"/>
    <property type="match status" value="1"/>
</dbReference>
<dbReference type="InterPro" id="IPR015854">
    <property type="entry name" value="ABC_transpr_LolD-like"/>
</dbReference>
<dbReference type="SUPFAM" id="SSF52540">
    <property type="entry name" value="P-loop containing nucleoside triphosphate hydrolases"/>
    <property type="match status" value="1"/>
</dbReference>
<reference evidence="6" key="1">
    <citation type="submission" date="2021-11" db="EMBL/GenBank/DDBJ databases">
        <title>Cultivation dependent microbiological survey of springs from the worlds oldest radium mine currently devoted to the extraction of radon-saturated water.</title>
        <authorList>
            <person name="Kapinusova G."/>
            <person name="Smrhova T."/>
            <person name="Strejcek M."/>
            <person name="Suman J."/>
            <person name="Jani K."/>
            <person name="Pajer P."/>
            <person name="Uhlik O."/>
        </authorList>
    </citation>
    <scope>NUCLEOTIDE SEQUENCE [LARGE SCALE GENOMIC DNA]</scope>
    <source>
        <strain evidence="6">J379</strain>
    </source>
</reference>
<evidence type="ECO:0000313" key="6">
    <source>
        <dbReference type="Proteomes" id="UP001058860"/>
    </source>
</evidence>
<organism evidence="5 6">
    <name type="scientific">Svornostia abyssi</name>
    <dbReference type="NCBI Taxonomy" id="2898438"/>
    <lineage>
        <taxon>Bacteria</taxon>
        <taxon>Bacillati</taxon>
        <taxon>Actinomycetota</taxon>
        <taxon>Thermoleophilia</taxon>
        <taxon>Solirubrobacterales</taxon>
        <taxon>Baekduiaceae</taxon>
        <taxon>Svornostia</taxon>
    </lineage>
</organism>
<keyword evidence="2" id="KW-0547">Nucleotide-binding</keyword>
<accession>A0ABY5PFD4</accession>
<gene>
    <name evidence="5" type="ORF">LRS13_22210</name>
</gene>
<dbReference type="SMART" id="SM00382">
    <property type="entry name" value="AAA"/>
    <property type="match status" value="1"/>
</dbReference>
<evidence type="ECO:0000256" key="2">
    <source>
        <dbReference type="ARBA" id="ARBA00022741"/>
    </source>
</evidence>
<dbReference type="RefSeq" id="WP_353863861.1">
    <property type="nucleotide sequence ID" value="NZ_CP088295.1"/>
</dbReference>
<proteinExistence type="predicted"/>
<keyword evidence="3 5" id="KW-0067">ATP-binding</keyword>
<dbReference type="InterPro" id="IPR003593">
    <property type="entry name" value="AAA+_ATPase"/>
</dbReference>
<dbReference type="Pfam" id="PF00005">
    <property type="entry name" value="ABC_tran"/>
    <property type="match status" value="1"/>
</dbReference>
<dbReference type="PROSITE" id="PS50893">
    <property type="entry name" value="ABC_TRANSPORTER_2"/>
    <property type="match status" value="1"/>
</dbReference>
<evidence type="ECO:0000256" key="3">
    <source>
        <dbReference type="ARBA" id="ARBA00022840"/>
    </source>
</evidence>
<name>A0ABY5PFD4_9ACTN</name>
<dbReference type="InterPro" id="IPR003439">
    <property type="entry name" value="ABC_transporter-like_ATP-bd"/>
</dbReference>
<sequence>MTSQTTTAYELIGVSRSFGTGDAAVHAVRDVNLHIAAGEFVAIVGPSGSGKTTLLQLLGALDRPTAGKVLFEGRDLAGLSESASADVRLHALGFVFQQFNLIPTLTARQNVEVALAPLKTGGSARRAKAEELLDRVGLYSRVGHLPSQLSGGEQQRVAIARALASEPRVLLADEPTGNLDSATGDDVMELLRALSADEGLTVVLITHDDEIAASAPRVVRVRDGELVATDNAVVAP</sequence>
<keyword evidence="1" id="KW-0813">Transport</keyword>
<dbReference type="EMBL" id="CP088295">
    <property type="protein sequence ID" value="UUY03353.1"/>
    <property type="molecule type" value="Genomic_DNA"/>
</dbReference>
<dbReference type="InterPro" id="IPR017911">
    <property type="entry name" value="MacB-like_ATP-bd"/>
</dbReference>